<reference evidence="1 2" key="1">
    <citation type="submission" date="2018-09" db="EMBL/GenBank/DDBJ databases">
        <title>Genome sequencing of strain 6GH32-13.</title>
        <authorList>
            <person name="Weon H.-Y."/>
            <person name="Heo J."/>
            <person name="Kwon S.-W."/>
        </authorList>
    </citation>
    <scope>NUCLEOTIDE SEQUENCE [LARGE SCALE GENOMIC DNA]</scope>
    <source>
        <strain evidence="1 2">5GH32-13</strain>
    </source>
</reference>
<sequence length="323" mass="36134">MPSYHVNASTKRPAELTGEIIDNAYAQQLIEGFRKQFPGEVSRLFIGVNKIFSAVKDIPNVSGIRFMYGMEKVGDPESKVILLIPCDTASAHRPIPNTIVQPQGYLNHRGEIVGLKQTWQLLYNHAVHYAGLMPGVPFRGIMRGTFFGIDSLTSLLKDMTSAHGMYYHFGFDDSITEATAKHKAVLEPLHYDKTSYEWYMDFGSLCPPTCPPPPGGWPKPRIIESPDADNLDFTNLLPSQFNYTGDFSVNNPVVGPLVEMYYYVSPALTEALADSGKVQEVYTALSNNEVRECNRLIEAGNYEAAKELFEQAIDGLMKTYLFR</sequence>
<dbReference type="AlphaFoldDB" id="A0A3B7MRU3"/>
<proteinExistence type="predicted"/>
<dbReference type="RefSeq" id="WP_119049089.1">
    <property type="nucleotide sequence ID" value="NZ_CP032157.1"/>
</dbReference>
<dbReference type="OrthoDB" id="797757at2"/>
<name>A0A3B7MRU3_9BACT</name>
<organism evidence="1 2">
    <name type="scientific">Paraflavitalea soli</name>
    <dbReference type="NCBI Taxonomy" id="2315862"/>
    <lineage>
        <taxon>Bacteria</taxon>
        <taxon>Pseudomonadati</taxon>
        <taxon>Bacteroidota</taxon>
        <taxon>Chitinophagia</taxon>
        <taxon>Chitinophagales</taxon>
        <taxon>Chitinophagaceae</taxon>
        <taxon>Paraflavitalea</taxon>
    </lineage>
</organism>
<protein>
    <submittedName>
        <fullName evidence="1">Uncharacterized protein</fullName>
    </submittedName>
</protein>
<gene>
    <name evidence="1" type="ORF">D3H65_04340</name>
</gene>
<evidence type="ECO:0000313" key="2">
    <source>
        <dbReference type="Proteomes" id="UP000263900"/>
    </source>
</evidence>
<dbReference type="KEGG" id="pseg:D3H65_04340"/>
<evidence type="ECO:0000313" key="1">
    <source>
        <dbReference type="EMBL" id="AXY73251.1"/>
    </source>
</evidence>
<accession>A0A3B7MRU3</accession>
<keyword evidence="2" id="KW-1185">Reference proteome</keyword>
<dbReference type="EMBL" id="CP032157">
    <property type="protein sequence ID" value="AXY73251.1"/>
    <property type="molecule type" value="Genomic_DNA"/>
</dbReference>
<dbReference type="Proteomes" id="UP000263900">
    <property type="component" value="Chromosome"/>
</dbReference>